<accession>A0A4Y2WKS2</accession>
<keyword evidence="4" id="KW-1185">Reference proteome</keyword>
<dbReference type="EMBL" id="BGPR01062375">
    <property type="protein sequence ID" value="GBO37819.1"/>
    <property type="molecule type" value="Genomic_DNA"/>
</dbReference>
<gene>
    <name evidence="3" type="ORF">AVEN_137341_1</name>
    <name evidence="2" type="ORF">AVEN_40535_1</name>
</gene>
<protein>
    <submittedName>
        <fullName evidence="3">Uncharacterized protein</fullName>
    </submittedName>
</protein>
<evidence type="ECO:0000313" key="4">
    <source>
        <dbReference type="Proteomes" id="UP000499080"/>
    </source>
</evidence>
<sequence>MHCRSRLLVEDLQSHDCLQARETVAYLSMGSLFTPGECSNPSLYDKTKKILSSWRLGHLYSPSPLDHLSHILSVSISSLTNPLTCPSIIGWDRMQTILLRLAALMAEVSPCPSGMRASESRLSPPALLGSHLNRPECDADLGGPSLKPTQRKLDRKMMTRSHGSISARSAWGRSRFRIYWRERVV</sequence>
<name>A0A4Y2WKS2_ARAVE</name>
<dbReference type="EMBL" id="BGPR01062372">
    <property type="protein sequence ID" value="GBO37818.1"/>
    <property type="molecule type" value="Genomic_DNA"/>
</dbReference>
<dbReference type="Proteomes" id="UP000499080">
    <property type="component" value="Unassembled WGS sequence"/>
</dbReference>
<reference evidence="3 4" key="1">
    <citation type="journal article" date="2019" name="Sci. Rep.">
        <title>Orb-weaving spider Araneus ventricosus genome elucidates the spidroin gene catalogue.</title>
        <authorList>
            <person name="Kono N."/>
            <person name="Nakamura H."/>
            <person name="Ohtoshi R."/>
            <person name="Moran D.A.P."/>
            <person name="Shinohara A."/>
            <person name="Yoshida Y."/>
            <person name="Fujiwara M."/>
            <person name="Mori M."/>
            <person name="Tomita M."/>
            <person name="Arakawa K."/>
        </authorList>
    </citation>
    <scope>NUCLEOTIDE SEQUENCE [LARGE SCALE GENOMIC DNA]</scope>
</reference>
<evidence type="ECO:0000313" key="3">
    <source>
        <dbReference type="EMBL" id="GBO37819.1"/>
    </source>
</evidence>
<evidence type="ECO:0000256" key="1">
    <source>
        <dbReference type="SAM" id="MobiDB-lite"/>
    </source>
</evidence>
<evidence type="ECO:0000313" key="2">
    <source>
        <dbReference type="EMBL" id="GBO37818.1"/>
    </source>
</evidence>
<feature type="region of interest" description="Disordered" evidence="1">
    <location>
        <begin position="135"/>
        <end position="159"/>
    </location>
</feature>
<organism evidence="3 4">
    <name type="scientific">Araneus ventricosus</name>
    <name type="common">Orbweaver spider</name>
    <name type="synonym">Epeira ventricosa</name>
    <dbReference type="NCBI Taxonomy" id="182803"/>
    <lineage>
        <taxon>Eukaryota</taxon>
        <taxon>Metazoa</taxon>
        <taxon>Ecdysozoa</taxon>
        <taxon>Arthropoda</taxon>
        <taxon>Chelicerata</taxon>
        <taxon>Arachnida</taxon>
        <taxon>Araneae</taxon>
        <taxon>Araneomorphae</taxon>
        <taxon>Entelegynae</taxon>
        <taxon>Araneoidea</taxon>
        <taxon>Araneidae</taxon>
        <taxon>Araneus</taxon>
    </lineage>
</organism>
<proteinExistence type="predicted"/>
<dbReference type="AlphaFoldDB" id="A0A4Y2WKS2"/>
<comment type="caution">
    <text evidence="3">The sequence shown here is derived from an EMBL/GenBank/DDBJ whole genome shotgun (WGS) entry which is preliminary data.</text>
</comment>